<comment type="caution">
    <text evidence="1">The sequence shown here is derived from an EMBL/GenBank/DDBJ whole genome shotgun (WGS) entry which is preliminary data.</text>
</comment>
<keyword evidence="2" id="KW-1185">Reference proteome</keyword>
<evidence type="ECO:0000313" key="1">
    <source>
        <dbReference type="EMBL" id="CAG8510154.1"/>
    </source>
</evidence>
<proteinExistence type="predicted"/>
<dbReference type="AlphaFoldDB" id="A0A9N9F4Z4"/>
<dbReference type="GO" id="GO:0032981">
    <property type="term" value="P:mitochondrial respiratory chain complex I assembly"/>
    <property type="evidence" value="ECO:0007669"/>
    <property type="project" value="InterPro"/>
</dbReference>
<dbReference type="PANTHER" id="PTHR34561:SF1">
    <property type="entry name" value="NADH DEHYDROGENASE [UBIQUINONE] 1 ALPHA SUBCOMPLEX ASSEMBLY FACTOR 8"/>
    <property type="match status" value="1"/>
</dbReference>
<dbReference type="GO" id="GO:0005739">
    <property type="term" value="C:mitochondrion"/>
    <property type="evidence" value="ECO:0007669"/>
    <property type="project" value="InterPro"/>
</dbReference>
<gene>
    <name evidence="1" type="ORF">FMOSSE_LOCUS4494</name>
</gene>
<protein>
    <submittedName>
        <fullName evidence="1">16730_t:CDS:1</fullName>
    </submittedName>
</protein>
<dbReference type="InterPro" id="IPR034595">
    <property type="entry name" value="NDUFAF8"/>
</dbReference>
<reference evidence="1" key="1">
    <citation type="submission" date="2021-06" db="EMBL/GenBank/DDBJ databases">
        <authorList>
            <person name="Kallberg Y."/>
            <person name="Tangrot J."/>
            <person name="Rosling A."/>
        </authorList>
    </citation>
    <scope>NUCLEOTIDE SEQUENCE</scope>
    <source>
        <strain evidence="1">87-6 pot B 2015</strain>
    </source>
</reference>
<organism evidence="1 2">
    <name type="scientific">Funneliformis mosseae</name>
    <name type="common">Endomycorrhizal fungus</name>
    <name type="synonym">Glomus mosseae</name>
    <dbReference type="NCBI Taxonomy" id="27381"/>
    <lineage>
        <taxon>Eukaryota</taxon>
        <taxon>Fungi</taxon>
        <taxon>Fungi incertae sedis</taxon>
        <taxon>Mucoromycota</taxon>
        <taxon>Glomeromycotina</taxon>
        <taxon>Glomeromycetes</taxon>
        <taxon>Glomerales</taxon>
        <taxon>Glomeraceae</taxon>
        <taxon>Funneliformis</taxon>
    </lineage>
</organism>
<dbReference type="Proteomes" id="UP000789375">
    <property type="component" value="Unassembled WGS sequence"/>
</dbReference>
<accession>A0A9N9F4Z4</accession>
<dbReference type="PANTHER" id="PTHR34561">
    <property type="entry name" value="NADH DEHYDROGENASE [UBIQUINONE] 1 ALPHA SUBCOMPLEX ASSEMBLY FACTOR 8"/>
    <property type="match status" value="1"/>
</dbReference>
<evidence type="ECO:0000313" key="2">
    <source>
        <dbReference type="Proteomes" id="UP000789375"/>
    </source>
</evidence>
<sequence length="61" mass="6747">MPVKEKTTVAIFAKAVSKCSLQAATYAKCVTSQLDSIHHNACHKEFLDFKSCVQKCVGKSW</sequence>
<dbReference type="InterPro" id="IPR036811">
    <property type="entry name" value="Ubol_cytC_Rdtase_hinge_dom_sf"/>
</dbReference>
<dbReference type="SUPFAM" id="SSF81531">
    <property type="entry name" value="Non-heme 11 kDa protein of cytochrome bc1 complex (Ubiquinol-cytochrome c reductase)"/>
    <property type="match status" value="1"/>
</dbReference>
<dbReference type="EMBL" id="CAJVPP010000761">
    <property type="protein sequence ID" value="CAG8510154.1"/>
    <property type="molecule type" value="Genomic_DNA"/>
</dbReference>
<name>A0A9N9F4Z4_FUNMO</name>